<dbReference type="PANTHER" id="PTHR16222:SF35">
    <property type="entry name" value="ADP-RIBOSYLGLYCOHYDROLASE"/>
    <property type="match status" value="1"/>
</dbReference>
<dbReference type="Gene3D" id="1.10.4080.10">
    <property type="entry name" value="ADP-ribosylation/Crystallin J1"/>
    <property type="match status" value="1"/>
</dbReference>
<evidence type="ECO:0000256" key="1">
    <source>
        <dbReference type="PIRSR" id="PIRSR605502-1"/>
    </source>
</evidence>
<dbReference type="GO" id="GO:0016787">
    <property type="term" value="F:hydrolase activity"/>
    <property type="evidence" value="ECO:0007669"/>
    <property type="project" value="UniProtKB-KW"/>
</dbReference>
<evidence type="ECO:0000313" key="3">
    <source>
        <dbReference type="Proteomes" id="UP000268094"/>
    </source>
</evidence>
<sequence length="362" mass="38781">MPPPPKRRATGPDPLPGQRARGALLGMAVGNALAIPTAGRPFYAPAFPELAVGPYQDLHGGGPHELKKGQVSEPTQLAVALTLSLRDMKRYDAADALRRYRAWQPHAFAVSNPMKEALEECDTGLANAVRGAGKRVWQKNFRRVANAGALARVVPLGVLLAKDPFALAQAAMEDTALTHFDPRSQLASAGLCAAIAKAVTGGPNLKVEDLLPAAETGISLAGAALARQESDFVQEVARASMLLREDLALAAQKDPQLYGPELHMHRPGNNAVRAAFRLAFWELIHVPTPQAALLDVIHRGGDTELHAAVTGALVGAFHGEGALPEEWRQKVLLACQPHNPYQKGTVMWEVYHPRHLLLLAPG</sequence>
<dbReference type="InterPro" id="IPR005502">
    <property type="entry name" value="Ribosyl_crysJ1"/>
</dbReference>
<reference evidence="3" key="1">
    <citation type="submission" date="2018-09" db="EMBL/GenBank/DDBJ databases">
        <authorList>
            <person name="Livingstone P.G."/>
            <person name="Whitworth D.E."/>
        </authorList>
    </citation>
    <scope>NUCLEOTIDE SEQUENCE [LARGE SCALE GENOMIC DNA]</scope>
    <source>
        <strain evidence="3">CA054A</strain>
    </source>
</reference>
<feature type="binding site" evidence="1">
    <location>
        <position position="72"/>
    </location>
    <ligand>
        <name>Mg(2+)</name>
        <dbReference type="ChEBI" id="CHEBI:18420"/>
        <label>1</label>
    </ligand>
</feature>
<protein>
    <submittedName>
        <fullName evidence="2">ADP-ribosylglycohydrolase family protein</fullName>
    </submittedName>
</protein>
<dbReference type="SUPFAM" id="SSF101478">
    <property type="entry name" value="ADP-ribosylglycohydrolase"/>
    <property type="match status" value="1"/>
</dbReference>
<keyword evidence="3" id="KW-1185">Reference proteome</keyword>
<dbReference type="PANTHER" id="PTHR16222">
    <property type="entry name" value="ADP-RIBOSYLGLYCOHYDROLASE"/>
    <property type="match status" value="1"/>
</dbReference>
<dbReference type="AlphaFoldDB" id="A0A3A8J5U1"/>
<dbReference type="OrthoDB" id="9806482at2"/>
<dbReference type="Proteomes" id="UP000268094">
    <property type="component" value="Unassembled WGS sequence"/>
</dbReference>
<comment type="cofactor">
    <cofactor evidence="1">
        <name>Mg(2+)</name>
        <dbReference type="ChEBI" id="CHEBI:18420"/>
    </cofactor>
    <text evidence="1">Binds 2 magnesium ions per subunit.</text>
</comment>
<organism evidence="2 3">
    <name type="scientific">Corallococcus terminator</name>
    <dbReference type="NCBI Taxonomy" id="2316733"/>
    <lineage>
        <taxon>Bacteria</taxon>
        <taxon>Pseudomonadati</taxon>
        <taxon>Myxococcota</taxon>
        <taxon>Myxococcia</taxon>
        <taxon>Myxococcales</taxon>
        <taxon>Cystobacterineae</taxon>
        <taxon>Myxococcaceae</taxon>
        <taxon>Corallococcus</taxon>
    </lineage>
</organism>
<dbReference type="InterPro" id="IPR036705">
    <property type="entry name" value="Ribosyl_crysJ1_sf"/>
</dbReference>
<keyword evidence="1" id="KW-0479">Metal-binding</keyword>
<dbReference type="GO" id="GO:0046872">
    <property type="term" value="F:metal ion binding"/>
    <property type="evidence" value="ECO:0007669"/>
    <property type="project" value="UniProtKB-KW"/>
</dbReference>
<dbReference type="EMBL" id="RAVZ01000049">
    <property type="protein sequence ID" value="RKG91019.1"/>
    <property type="molecule type" value="Genomic_DNA"/>
</dbReference>
<evidence type="ECO:0000313" key="2">
    <source>
        <dbReference type="EMBL" id="RKG91019.1"/>
    </source>
</evidence>
<dbReference type="Pfam" id="PF03747">
    <property type="entry name" value="ADP_ribosyl_GH"/>
    <property type="match status" value="1"/>
</dbReference>
<dbReference type="RefSeq" id="WP_120540414.1">
    <property type="nucleotide sequence ID" value="NZ_RAVZ01000049.1"/>
</dbReference>
<proteinExistence type="predicted"/>
<accession>A0A3A8J5U1</accession>
<comment type="caution">
    <text evidence="2">The sequence shown here is derived from an EMBL/GenBank/DDBJ whole genome shotgun (WGS) entry which is preliminary data.</text>
</comment>
<keyword evidence="2" id="KW-0378">Hydrolase</keyword>
<dbReference type="InterPro" id="IPR050792">
    <property type="entry name" value="ADP-ribosylglycohydrolase"/>
</dbReference>
<keyword evidence="1" id="KW-0460">Magnesium</keyword>
<gene>
    <name evidence="2" type="ORF">D7V88_10140</name>
</gene>
<feature type="binding site" evidence="1">
    <location>
        <position position="302"/>
    </location>
    <ligand>
        <name>Mg(2+)</name>
        <dbReference type="ChEBI" id="CHEBI:18420"/>
        <label>2</label>
    </ligand>
</feature>
<name>A0A3A8J5U1_9BACT</name>